<proteinExistence type="predicted"/>
<name>A0ABQ0AJ10_9RHOB</name>
<feature type="compositionally biased region" description="Polar residues" evidence="1">
    <location>
        <begin position="1"/>
        <end position="10"/>
    </location>
</feature>
<comment type="caution">
    <text evidence="2">The sequence shown here is derived from an EMBL/GenBank/DDBJ whole genome shotgun (WGS) entry which is preliminary data.</text>
</comment>
<feature type="region of interest" description="Disordered" evidence="1">
    <location>
        <begin position="1"/>
        <end position="28"/>
    </location>
</feature>
<dbReference type="EMBL" id="BAABWU010000003">
    <property type="protein sequence ID" value="GAA6195846.1"/>
    <property type="molecule type" value="Genomic_DNA"/>
</dbReference>
<sequence>MGTLAETSPANRPEKQARKTGLKNRQVKQVGAIGRDSCRKTLGGLYGAPATYELIYQHIRQ</sequence>
<gene>
    <name evidence="2" type="ORF">NBRC116598_12900</name>
</gene>
<accession>A0ABQ0AJ10</accession>
<evidence type="ECO:0000313" key="2">
    <source>
        <dbReference type="EMBL" id="GAA6195846.1"/>
    </source>
</evidence>
<keyword evidence="3" id="KW-1185">Reference proteome</keyword>
<reference evidence="2 3" key="1">
    <citation type="submission" date="2024-04" db="EMBL/GenBank/DDBJ databases">
        <title>Draft genome sequence of Pseudophaeobacter arcticus NBRC 116598.</title>
        <authorList>
            <person name="Miyakawa T."/>
            <person name="Kusuya Y."/>
            <person name="Miura T."/>
        </authorList>
    </citation>
    <scope>NUCLEOTIDE SEQUENCE [LARGE SCALE GENOMIC DNA]</scope>
    <source>
        <strain evidence="2 3">SU-CL00105</strain>
    </source>
</reference>
<protein>
    <submittedName>
        <fullName evidence="2">Uncharacterized protein</fullName>
    </submittedName>
</protein>
<evidence type="ECO:0000256" key="1">
    <source>
        <dbReference type="SAM" id="MobiDB-lite"/>
    </source>
</evidence>
<evidence type="ECO:0000313" key="3">
    <source>
        <dbReference type="Proteomes" id="UP001441944"/>
    </source>
</evidence>
<dbReference type="Proteomes" id="UP001441944">
    <property type="component" value="Unassembled WGS sequence"/>
</dbReference>
<organism evidence="2 3">
    <name type="scientific">Pseudophaeobacter arcticus</name>
    <dbReference type="NCBI Taxonomy" id="385492"/>
    <lineage>
        <taxon>Bacteria</taxon>
        <taxon>Pseudomonadati</taxon>
        <taxon>Pseudomonadota</taxon>
        <taxon>Alphaproteobacteria</taxon>
        <taxon>Rhodobacterales</taxon>
        <taxon>Paracoccaceae</taxon>
        <taxon>Pseudophaeobacter</taxon>
    </lineage>
</organism>